<comment type="cofactor">
    <cofactor evidence="1">
        <name>Ca(2+)</name>
        <dbReference type="ChEBI" id="CHEBI:29108"/>
    </cofactor>
</comment>
<protein>
    <recommendedName>
        <fullName evidence="8">Sulfatase N-terminal domain-containing protein</fullName>
    </recommendedName>
</protein>
<evidence type="ECO:0000256" key="3">
    <source>
        <dbReference type="ARBA" id="ARBA00022723"/>
    </source>
</evidence>
<reference evidence="9 10" key="1">
    <citation type="submission" date="2019-03" db="EMBL/GenBank/DDBJ databases">
        <title>Draft genome sequences of novel Actinobacteria.</title>
        <authorList>
            <person name="Sahin N."/>
            <person name="Ay H."/>
            <person name="Saygin H."/>
        </authorList>
    </citation>
    <scope>NUCLEOTIDE SEQUENCE [LARGE SCALE GENOMIC DNA]</scope>
    <source>
        <strain evidence="9 10">KC712</strain>
    </source>
</reference>
<dbReference type="Pfam" id="PF00884">
    <property type="entry name" value="Sulfatase"/>
    <property type="match status" value="1"/>
</dbReference>
<dbReference type="Proteomes" id="UP000294543">
    <property type="component" value="Unassembled WGS sequence"/>
</dbReference>
<dbReference type="PANTHER" id="PTHR42693:SF42">
    <property type="entry name" value="ARYLSULFATASE G"/>
    <property type="match status" value="1"/>
</dbReference>
<evidence type="ECO:0000313" key="9">
    <source>
        <dbReference type="EMBL" id="TDD22563.1"/>
    </source>
</evidence>
<feature type="region of interest" description="Disordered" evidence="7">
    <location>
        <begin position="130"/>
        <end position="165"/>
    </location>
</feature>
<dbReference type="InterPro" id="IPR050738">
    <property type="entry name" value="Sulfatase"/>
</dbReference>
<evidence type="ECO:0000256" key="1">
    <source>
        <dbReference type="ARBA" id="ARBA00001913"/>
    </source>
</evidence>
<keyword evidence="4" id="KW-0732">Signal</keyword>
<gene>
    <name evidence="9" type="ORF">E1294_11200</name>
</gene>
<feature type="domain" description="Sulfatase N-terminal" evidence="8">
    <location>
        <begin position="21"/>
        <end position="87"/>
    </location>
</feature>
<dbReference type="InterPro" id="IPR024607">
    <property type="entry name" value="Sulfatase_CS"/>
</dbReference>
<dbReference type="InterPro" id="IPR000917">
    <property type="entry name" value="Sulfatase_N"/>
</dbReference>
<evidence type="ECO:0000256" key="4">
    <source>
        <dbReference type="ARBA" id="ARBA00022729"/>
    </source>
</evidence>
<evidence type="ECO:0000313" key="10">
    <source>
        <dbReference type="Proteomes" id="UP000294543"/>
    </source>
</evidence>
<feature type="compositionally biased region" description="Low complexity" evidence="7">
    <location>
        <begin position="141"/>
        <end position="155"/>
    </location>
</feature>
<keyword evidence="3" id="KW-0479">Metal-binding</keyword>
<accession>A0A4R4WXK2</accession>
<evidence type="ECO:0000256" key="7">
    <source>
        <dbReference type="SAM" id="MobiDB-lite"/>
    </source>
</evidence>
<dbReference type="OrthoDB" id="9777306at2"/>
<dbReference type="PANTHER" id="PTHR42693">
    <property type="entry name" value="ARYLSULFATASE FAMILY MEMBER"/>
    <property type="match status" value="1"/>
</dbReference>
<dbReference type="PROSITE" id="PS00523">
    <property type="entry name" value="SULFATASE_1"/>
    <property type="match status" value="1"/>
</dbReference>
<dbReference type="GO" id="GO:0046872">
    <property type="term" value="F:metal ion binding"/>
    <property type="evidence" value="ECO:0007669"/>
    <property type="project" value="UniProtKB-KW"/>
</dbReference>
<keyword evidence="6" id="KW-0106">Calcium</keyword>
<comment type="caution">
    <text evidence="9">The sequence shown here is derived from an EMBL/GenBank/DDBJ whole genome shotgun (WGS) entry which is preliminary data.</text>
</comment>
<comment type="similarity">
    <text evidence="2">Belongs to the sulfatase family.</text>
</comment>
<dbReference type="GO" id="GO:0004065">
    <property type="term" value="F:arylsulfatase activity"/>
    <property type="evidence" value="ECO:0007669"/>
    <property type="project" value="TreeGrafter"/>
</dbReference>
<keyword evidence="5" id="KW-0378">Hydrolase</keyword>
<dbReference type="InterPro" id="IPR017850">
    <property type="entry name" value="Alkaline_phosphatase_core_sf"/>
</dbReference>
<dbReference type="EMBL" id="SMKP01000024">
    <property type="protein sequence ID" value="TDD22563.1"/>
    <property type="molecule type" value="Genomic_DNA"/>
</dbReference>
<sequence length="165" mass="17149">MHHGDNVSGRPTPARGAERRPNIVFILIDDLGWRDLCCYGSTFYETPHLDALAAQGALFTDAYAAAPVCSPTRASLLTGRYPARVGVPQYIGGHGVGELATCRTTTGCRSTSCPSPERCGRAAIRPGMSASGTWAPGAPGRTGTVSTSTSVVATGDTRRAGSPVR</sequence>
<dbReference type="SUPFAM" id="SSF53649">
    <property type="entry name" value="Alkaline phosphatase-like"/>
    <property type="match status" value="1"/>
</dbReference>
<keyword evidence="10" id="KW-1185">Reference proteome</keyword>
<evidence type="ECO:0000256" key="5">
    <source>
        <dbReference type="ARBA" id="ARBA00022801"/>
    </source>
</evidence>
<name>A0A4R4WXK2_9ACTN</name>
<dbReference type="AlphaFoldDB" id="A0A4R4WXK2"/>
<organism evidence="9 10">
    <name type="scientific">Nonomuraea diastatica</name>
    <dbReference type="NCBI Taxonomy" id="1848329"/>
    <lineage>
        <taxon>Bacteria</taxon>
        <taxon>Bacillati</taxon>
        <taxon>Actinomycetota</taxon>
        <taxon>Actinomycetes</taxon>
        <taxon>Streptosporangiales</taxon>
        <taxon>Streptosporangiaceae</taxon>
        <taxon>Nonomuraea</taxon>
    </lineage>
</organism>
<proteinExistence type="inferred from homology"/>
<dbReference type="Gene3D" id="3.40.720.10">
    <property type="entry name" value="Alkaline Phosphatase, subunit A"/>
    <property type="match status" value="1"/>
</dbReference>
<evidence type="ECO:0000259" key="8">
    <source>
        <dbReference type="Pfam" id="PF00884"/>
    </source>
</evidence>
<evidence type="ECO:0000256" key="2">
    <source>
        <dbReference type="ARBA" id="ARBA00008779"/>
    </source>
</evidence>
<evidence type="ECO:0000256" key="6">
    <source>
        <dbReference type="ARBA" id="ARBA00022837"/>
    </source>
</evidence>